<dbReference type="PANTHER" id="PTHR10961:SF7">
    <property type="entry name" value="FAD DEPENDENT OXIDOREDUCTASE DOMAIN-CONTAINING PROTEIN"/>
    <property type="match status" value="1"/>
</dbReference>
<evidence type="ECO:0000256" key="3">
    <source>
        <dbReference type="ARBA" id="ARBA00022827"/>
    </source>
</evidence>
<sequence length="383" mass="42233">MAYDVIVVGIGGMGSAAAWHLARRGAKVLGLERFDIPHSMGSSHGISRIIRMPYYEDPAYVPLLRRAYELWAEIEATTGEELLVITGSLDASPEDDALFQGALNSARLHDLPHEVLTGDQVNARYPGYRLPSSHRAVFQARGGLIASERAIVAHVRAAQAHGAEIHAREAVLGWEANPNGDGVVVTTDRGRYEAARLVLTAGAWIGDLEPSLRAVAVPERQVLAWLQPAKPELFALDRFPVFNLQVDEGRYYGFPIYEVPGFKFGRYHHRGETSRADEVRREPDAEDERILRQFSQRYFPEGSGPTMALRSCLFTNTPDEHFILDRHPAHEQVVLVSPCSGHGYKFCSVIGEIIADLASGDGTTRHDIGFLRLSRASLAAPHA</sequence>
<dbReference type="InterPro" id="IPR036188">
    <property type="entry name" value="FAD/NAD-bd_sf"/>
</dbReference>
<evidence type="ECO:0000313" key="6">
    <source>
        <dbReference type="EMBL" id="MFC5506630.1"/>
    </source>
</evidence>
<keyword evidence="7" id="KW-1185">Reference proteome</keyword>
<keyword evidence="4 6" id="KW-0560">Oxidoreductase</keyword>
<comment type="cofactor">
    <cofactor evidence="1">
        <name>FAD</name>
        <dbReference type="ChEBI" id="CHEBI:57692"/>
    </cofactor>
</comment>
<dbReference type="RefSeq" id="WP_066720495.1">
    <property type="nucleotide sequence ID" value="NZ_JBHSLU010000046.1"/>
</dbReference>
<proteinExistence type="predicted"/>
<evidence type="ECO:0000313" key="7">
    <source>
        <dbReference type="Proteomes" id="UP001596060"/>
    </source>
</evidence>
<dbReference type="Proteomes" id="UP001596060">
    <property type="component" value="Unassembled WGS sequence"/>
</dbReference>
<gene>
    <name evidence="6" type="primary">solA</name>
    <name evidence="6" type="ORF">ACFPN9_15340</name>
</gene>
<keyword evidence="2" id="KW-0285">Flavoprotein</keyword>
<dbReference type="Pfam" id="PF01266">
    <property type="entry name" value="DAO"/>
    <property type="match status" value="1"/>
</dbReference>
<keyword evidence="3" id="KW-0274">FAD</keyword>
<dbReference type="PANTHER" id="PTHR10961">
    <property type="entry name" value="PEROXISOMAL SARCOSINE OXIDASE"/>
    <property type="match status" value="1"/>
</dbReference>
<evidence type="ECO:0000256" key="2">
    <source>
        <dbReference type="ARBA" id="ARBA00022630"/>
    </source>
</evidence>
<dbReference type="EMBL" id="JBHSLU010000046">
    <property type="protein sequence ID" value="MFC5506630.1"/>
    <property type="molecule type" value="Genomic_DNA"/>
</dbReference>
<comment type="caution">
    <text evidence="6">The sequence shown here is derived from an EMBL/GenBank/DDBJ whole genome shotgun (WGS) entry which is preliminary data.</text>
</comment>
<dbReference type="GO" id="GO:0050131">
    <property type="term" value="F:N-methyl-L-amino-acid oxidase activity"/>
    <property type="evidence" value="ECO:0007669"/>
    <property type="project" value="UniProtKB-EC"/>
</dbReference>
<dbReference type="Gene3D" id="3.30.9.10">
    <property type="entry name" value="D-Amino Acid Oxidase, subunit A, domain 2"/>
    <property type="match status" value="1"/>
</dbReference>
<dbReference type="SUPFAM" id="SSF51905">
    <property type="entry name" value="FAD/NAD(P)-binding domain"/>
    <property type="match status" value="1"/>
</dbReference>
<evidence type="ECO:0000256" key="4">
    <source>
        <dbReference type="ARBA" id="ARBA00023002"/>
    </source>
</evidence>
<dbReference type="SUPFAM" id="SSF54373">
    <property type="entry name" value="FAD-linked reductases, C-terminal domain"/>
    <property type="match status" value="1"/>
</dbReference>
<name>A0ABW0P1N7_9HYPH</name>
<evidence type="ECO:0000259" key="5">
    <source>
        <dbReference type="Pfam" id="PF01266"/>
    </source>
</evidence>
<dbReference type="NCBIfam" id="NF008425">
    <property type="entry name" value="PRK11259.1"/>
    <property type="match status" value="1"/>
</dbReference>
<accession>A0ABW0P1N7</accession>
<dbReference type="EC" id="1.5.3.2" evidence="6"/>
<dbReference type="InterPro" id="IPR045170">
    <property type="entry name" value="MTOX"/>
</dbReference>
<evidence type="ECO:0000256" key="1">
    <source>
        <dbReference type="ARBA" id="ARBA00001974"/>
    </source>
</evidence>
<reference evidence="7" key="1">
    <citation type="journal article" date="2019" name="Int. J. Syst. Evol. Microbiol.">
        <title>The Global Catalogue of Microorganisms (GCM) 10K type strain sequencing project: providing services to taxonomists for standard genome sequencing and annotation.</title>
        <authorList>
            <consortium name="The Broad Institute Genomics Platform"/>
            <consortium name="The Broad Institute Genome Sequencing Center for Infectious Disease"/>
            <person name="Wu L."/>
            <person name="Ma J."/>
        </authorList>
    </citation>
    <scope>NUCLEOTIDE SEQUENCE [LARGE SCALE GENOMIC DNA]</scope>
    <source>
        <strain evidence="7">CCUG 43117</strain>
    </source>
</reference>
<organism evidence="6 7">
    <name type="scientific">Bosea massiliensis</name>
    <dbReference type="NCBI Taxonomy" id="151419"/>
    <lineage>
        <taxon>Bacteria</taxon>
        <taxon>Pseudomonadati</taxon>
        <taxon>Pseudomonadota</taxon>
        <taxon>Alphaproteobacteria</taxon>
        <taxon>Hyphomicrobiales</taxon>
        <taxon>Boseaceae</taxon>
        <taxon>Bosea</taxon>
    </lineage>
</organism>
<dbReference type="InterPro" id="IPR006076">
    <property type="entry name" value="FAD-dep_OxRdtase"/>
</dbReference>
<dbReference type="Gene3D" id="3.50.50.60">
    <property type="entry name" value="FAD/NAD(P)-binding domain"/>
    <property type="match status" value="1"/>
</dbReference>
<protein>
    <submittedName>
        <fullName evidence="6">N-methyl-L-tryptophan oxidase</fullName>
        <ecNumber evidence="6">1.5.3.2</ecNumber>
    </submittedName>
</protein>
<feature type="domain" description="FAD dependent oxidoreductase" evidence="5">
    <location>
        <begin position="4"/>
        <end position="357"/>
    </location>
</feature>